<dbReference type="GO" id="GO:0009396">
    <property type="term" value="P:folic acid-containing compound biosynthetic process"/>
    <property type="evidence" value="ECO:0007669"/>
    <property type="project" value="TreeGrafter"/>
</dbReference>
<feature type="binding site" evidence="6">
    <location>
        <begin position="163"/>
        <end position="171"/>
    </location>
    <ligand>
        <name>ATP</name>
        <dbReference type="ChEBI" id="CHEBI:30616"/>
    </ligand>
</feature>
<keyword evidence="3 6" id="KW-0067">ATP-binding</keyword>
<dbReference type="RefSeq" id="XP_016624998.1">
    <property type="nucleotide sequence ID" value="XM_016759670.1"/>
</dbReference>
<keyword evidence="2 6" id="KW-0547">Nucleotide-binding</keyword>
<evidence type="ECO:0000313" key="7">
    <source>
        <dbReference type="EMBL" id="KIW98329.1"/>
    </source>
</evidence>
<dbReference type="Gene3D" id="3.40.50.10420">
    <property type="entry name" value="NagB/RpiA/CoA transferase-like"/>
    <property type="match status" value="1"/>
</dbReference>
<dbReference type="GO" id="GO:0035999">
    <property type="term" value="P:tetrahydrofolate interconversion"/>
    <property type="evidence" value="ECO:0007669"/>
    <property type="project" value="TreeGrafter"/>
</dbReference>
<dbReference type="InterPro" id="IPR024185">
    <property type="entry name" value="FTHF_cligase-like_sf"/>
</dbReference>
<feature type="binding site" evidence="6">
    <location>
        <position position="53"/>
    </location>
    <ligand>
        <name>substrate</name>
    </ligand>
</feature>
<dbReference type="EC" id="6.3.3.2" evidence="5"/>
<sequence>MALKDQKAALRKSVGEELKKLDSKEIEKQSAIITEHVLQMPAYQKAKSMAIFLSMPGREVSTRDIVLHALDSGKSVFVPYLHAGEAPKSKVMDMLQLQDKDDFHSLNPDAWGIPSLSKDSVERRSNALGGIGIWNRSSEDQQDPPTLDLVFMPAVAFDQSHRRLGHGKGFYDRYLSKYKDTLARSQSGRPMPLLVGIALRQQVLLPGETIPADDHDWTVDQIVVADVE</sequence>
<dbReference type="Proteomes" id="UP000053789">
    <property type="component" value="Unassembled WGS sequence"/>
</dbReference>
<dbReference type="PIRSF" id="PIRSF006806">
    <property type="entry name" value="FTHF_cligase"/>
    <property type="match status" value="1"/>
</dbReference>
<dbReference type="PANTHER" id="PTHR23407">
    <property type="entry name" value="ATPASE INHIBITOR/5-FORMYLTETRAHYDROFOLATE CYCLO-LIGASE"/>
    <property type="match status" value="1"/>
</dbReference>
<feature type="binding site" evidence="6">
    <location>
        <position position="59"/>
    </location>
    <ligand>
        <name>substrate</name>
    </ligand>
</feature>
<evidence type="ECO:0000256" key="6">
    <source>
        <dbReference type="PIRSR" id="PIRSR006806-1"/>
    </source>
</evidence>
<dbReference type="VEuPathDB" id="FungiDB:Z519_01913"/>
<reference evidence="7" key="1">
    <citation type="submission" date="2015-01" db="EMBL/GenBank/DDBJ databases">
        <title>The Genome Sequence of Cladophialophora bantiana CBS 173.52.</title>
        <authorList>
            <consortium name="The Broad Institute Genomics Platform"/>
            <person name="Cuomo C."/>
            <person name="de Hoog S."/>
            <person name="Gorbushina A."/>
            <person name="Stielow B."/>
            <person name="Teixiera M."/>
            <person name="Abouelleil A."/>
            <person name="Chapman S.B."/>
            <person name="Priest M."/>
            <person name="Young S.K."/>
            <person name="Wortman J."/>
            <person name="Nusbaum C."/>
            <person name="Birren B."/>
        </authorList>
    </citation>
    <scope>NUCLEOTIDE SEQUENCE [LARGE SCALE GENOMIC DNA]</scope>
    <source>
        <strain evidence="7">CBS 173.52</strain>
    </source>
</reference>
<name>A0A0D2INI4_CLAB1</name>
<evidence type="ECO:0000256" key="3">
    <source>
        <dbReference type="ARBA" id="ARBA00022840"/>
    </source>
</evidence>
<dbReference type="PANTHER" id="PTHR23407:SF1">
    <property type="entry name" value="5-FORMYLTETRAHYDROFOLATE CYCLO-LIGASE"/>
    <property type="match status" value="1"/>
</dbReference>
<gene>
    <name evidence="7" type="ORF">Z519_01913</name>
</gene>
<protein>
    <recommendedName>
        <fullName evidence="5">5-formyltetrahydrofolate cyclo-ligase</fullName>
        <ecNumber evidence="5">6.3.3.2</ecNumber>
    </recommendedName>
</protein>
<feature type="binding site" evidence="6">
    <location>
        <begin position="7"/>
        <end position="11"/>
    </location>
    <ligand>
        <name>ATP</name>
        <dbReference type="ChEBI" id="CHEBI:30616"/>
    </ligand>
</feature>
<proteinExistence type="inferred from homology"/>
<organism evidence="7 8">
    <name type="scientific">Cladophialophora bantiana (strain ATCC 10958 / CBS 173.52 / CDC B-1940 / NIH 8579)</name>
    <name type="common">Xylohypha bantiana</name>
    <dbReference type="NCBI Taxonomy" id="1442370"/>
    <lineage>
        <taxon>Eukaryota</taxon>
        <taxon>Fungi</taxon>
        <taxon>Dikarya</taxon>
        <taxon>Ascomycota</taxon>
        <taxon>Pezizomycotina</taxon>
        <taxon>Eurotiomycetes</taxon>
        <taxon>Chaetothyriomycetidae</taxon>
        <taxon>Chaetothyriales</taxon>
        <taxon>Herpotrichiellaceae</taxon>
        <taxon>Cladophialophora</taxon>
    </lineage>
</organism>
<dbReference type="InterPro" id="IPR037171">
    <property type="entry name" value="NagB/RpiA_transferase-like"/>
</dbReference>
<evidence type="ECO:0000256" key="4">
    <source>
        <dbReference type="ARBA" id="ARBA00036539"/>
    </source>
</evidence>
<dbReference type="InterPro" id="IPR002698">
    <property type="entry name" value="FTHF_cligase"/>
</dbReference>
<evidence type="ECO:0000256" key="2">
    <source>
        <dbReference type="ARBA" id="ARBA00022741"/>
    </source>
</evidence>
<dbReference type="EMBL" id="KN846981">
    <property type="protein sequence ID" value="KIW98329.1"/>
    <property type="molecule type" value="Genomic_DNA"/>
</dbReference>
<dbReference type="HOGENOM" id="CLU_066245_2_1_1"/>
<keyword evidence="8" id="KW-1185">Reference proteome</keyword>
<comment type="similarity">
    <text evidence="1">Belongs to the 5-formyltetrahydrofolate cyclo-ligase family.</text>
</comment>
<dbReference type="SUPFAM" id="SSF100950">
    <property type="entry name" value="NagB/RpiA/CoA transferase-like"/>
    <property type="match status" value="1"/>
</dbReference>
<evidence type="ECO:0000256" key="5">
    <source>
        <dbReference type="ARBA" id="ARBA00038966"/>
    </source>
</evidence>
<dbReference type="AlphaFoldDB" id="A0A0D2INI4"/>
<dbReference type="GO" id="GO:0005739">
    <property type="term" value="C:mitochondrion"/>
    <property type="evidence" value="ECO:0007669"/>
    <property type="project" value="TreeGrafter"/>
</dbReference>
<dbReference type="GO" id="GO:0030272">
    <property type="term" value="F:5-formyltetrahydrofolate cyclo-ligase activity"/>
    <property type="evidence" value="ECO:0007669"/>
    <property type="project" value="UniProtKB-EC"/>
</dbReference>
<accession>A0A0D2INI4</accession>
<evidence type="ECO:0000256" key="1">
    <source>
        <dbReference type="ARBA" id="ARBA00010638"/>
    </source>
</evidence>
<dbReference type="OrthoDB" id="2015992at2759"/>
<dbReference type="Pfam" id="PF01812">
    <property type="entry name" value="5-FTHF_cyc-lig"/>
    <property type="match status" value="1"/>
</dbReference>
<comment type="catalytic activity">
    <reaction evidence="4">
        <text>(6S)-5-formyl-5,6,7,8-tetrahydrofolate + ATP = (6R)-5,10-methenyltetrahydrofolate + ADP + phosphate</text>
        <dbReference type="Rhea" id="RHEA:10488"/>
        <dbReference type="ChEBI" id="CHEBI:30616"/>
        <dbReference type="ChEBI" id="CHEBI:43474"/>
        <dbReference type="ChEBI" id="CHEBI:57455"/>
        <dbReference type="ChEBI" id="CHEBI:57457"/>
        <dbReference type="ChEBI" id="CHEBI:456216"/>
        <dbReference type="EC" id="6.3.3.2"/>
    </reaction>
</comment>
<dbReference type="GeneID" id="27694841"/>
<dbReference type="GO" id="GO:0005524">
    <property type="term" value="F:ATP binding"/>
    <property type="evidence" value="ECO:0007669"/>
    <property type="project" value="UniProtKB-KW"/>
</dbReference>
<evidence type="ECO:0000313" key="8">
    <source>
        <dbReference type="Proteomes" id="UP000053789"/>
    </source>
</evidence>